<dbReference type="InterPro" id="IPR013094">
    <property type="entry name" value="AB_hydrolase_3"/>
</dbReference>
<keyword evidence="5" id="KW-1185">Reference proteome</keyword>
<name>A0A401LS56_9BACE</name>
<dbReference type="InterPro" id="IPR010846">
    <property type="entry name" value="AmiA-like"/>
</dbReference>
<dbReference type="Gene3D" id="3.40.50.1820">
    <property type="entry name" value="alpha/beta hydrolase"/>
    <property type="match status" value="1"/>
</dbReference>
<reference evidence="4 5" key="1">
    <citation type="submission" date="2018-10" db="EMBL/GenBank/DDBJ databases">
        <title>Draft Genome Sequence of Bacteroides sp. KCTC 15687.</title>
        <authorList>
            <person name="Yu S.Y."/>
            <person name="Kim J.S."/>
            <person name="Oh B.S."/>
            <person name="Park S.H."/>
            <person name="Kang S.W."/>
            <person name="Park J.E."/>
            <person name="Choi S.H."/>
            <person name="Han K.I."/>
            <person name="Lee K.C."/>
            <person name="Eom M.K."/>
            <person name="Suh M.K."/>
            <person name="Lee D.H."/>
            <person name="Yoon H."/>
            <person name="Kim B."/>
            <person name="Yang S.J."/>
            <person name="Lee J.S."/>
            <person name="Lee J.H."/>
        </authorList>
    </citation>
    <scope>NUCLEOTIDE SEQUENCE [LARGE SCALE GENOMIC DNA]</scope>
    <source>
        <strain evidence="4 5">KCTC 15687</strain>
    </source>
</reference>
<accession>A0A401LS56</accession>
<keyword evidence="1 4" id="KW-0378">Hydrolase</keyword>
<dbReference type="SUPFAM" id="SSF53474">
    <property type="entry name" value="alpha/beta-Hydrolases"/>
    <property type="match status" value="1"/>
</dbReference>
<dbReference type="Pfam" id="PF07859">
    <property type="entry name" value="Abhydrolase_3"/>
    <property type="match status" value="1"/>
</dbReference>
<evidence type="ECO:0000256" key="1">
    <source>
        <dbReference type="ARBA" id="ARBA00022801"/>
    </source>
</evidence>
<keyword evidence="4" id="KW-0326">Glycosidase</keyword>
<evidence type="ECO:0000256" key="2">
    <source>
        <dbReference type="SAM" id="MobiDB-lite"/>
    </source>
</evidence>
<proteinExistence type="predicted"/>
<evidence type="ECO:0000313" key="4">
    <source>
        <dbReference type="EMBL" id="GCB34385.1"/>
    </source>
</evidence>
<dbReference type="GO" id="GO:0045493">
    <property type="term" value="P:xylan catabolic process"/>
    <property type="evidence" value="ECO:0007669"/>
    <property type="project" value="UniProtKB-KW"/>
</dbReference>
<dbReference type="Pfam" id="PF07313">
    <property type="entry name" value="AmiA-like"/>
    <property type="match status" value="1"/>
</dbReference>
<dbReference type="Proteomes" id="UP000288079">
    <property type="component" value="Unassembled WGS sequence"/>
</dbReference>
<dbReference type="Gene3D" id="2.30.260.10">
    <property type="entry name" value="putative xylanase like domain"/>
    <property type="match status" value="1"/>
</dbReference>
<organism evidence="4 5">
    <name type="scientific">Bacteroides faecalis</name>
    <dbReference type="NCBI Taxonomy" id="2447885"/>
    <lineage>
        <taxon>Bacteria</taxon>
        <taxon>Pseudomonadati</taxon>
        <taxon>Bacteroidota</taxon>
        <taxon>Bacteroidia</taxon>
        <taxon>Bacteroidales</taxon>
        <taxon>Bacteroidaceae</taxon>
        <taxon>Bacteroides</taxon>
    </lineage>
</organism>
<gene>
    <name evidence="4" type="ORF">KGMB02408_13300</name>
</gene>
<dbReference type="SUPFAM" id="SSF54001">
    <property type="entry name" value="Cysteine proteinases"/>
    <property type="match status" value="1"/>
</dbReference>
<dbReference type="AlphaFoldDB" id="A0A401LS56"/>
<dbReference type="PANTHER" id="PTHR48081">
    <property type="entry name" value="AB HYDROLASE SUPERFAMILY PROTEIN C4A8.06C"/>
    <property type="match status" value="1"/>
</dbReference>
<keyword evidence="4" id="KW-0858">Xylan degradation</keyword>
<dbReference type="PANTHER" id="PTHR48081:SF6">
    <property type="entry name" value="PEPTIDASE S9 PROLYL OLIGOPEPTIDASE CATALYTIC DOMAIN-CONTAINING PROTEIN"/>
    <property type="match status" value="1"/>
</dbReference>
<evidence type="ECO:0000259" key="3">
    <source>
        <dbReference type="Pfam" id="PF07859"/>
    </source>
</evidence>
<dbReference type="GO" id="GO:0016798">
    <property type="term" value="F:hydrolase activity, acting on glycosyl bonds"/>
    <property type="evidence" value="ECO:0007669"/>
    <property type="project" value="UniProtKB-KW"/>
</dbReference>
<keyword evidence="4" id="KW-0624">Polysaccharide degradation</keyword>
<protein>
    <submittedName>
        <fullName evidence="4">Xylanase</fullName>
    </submittedName>
</protein>
<sequence length="512" mass="57464">MSFMSVITFAQQPVELPLWPDGAPNTNGLTGEEQELSPNRVSNVTQPTITVYRAEQPNGMAIIMCPGGGYSLLATDHEGHDMAPWFCGQGITYIVLKYRMPNTYSEVPLSDAEQAMRMVRQHAEEWNISPNKIGIMGASAGGHLASTLATHYNSDTRPDFQILLYPVITMLENTHGGSRDQLLGKNPIREQIQKYSNELQVTSDTPQAFIVLSSDDDGVPPSNGVNYYLALQKNKVPATLHIYPTGGHGWGYRDSFTYKQQWTQELEKWLRDGVVFSEDVEPMLRIGKSYLNTKYVANTLDEDQEEKLIIQPKTVDCVTFVEYVLAQALGSSFTENLQNIRYRDGIINGYPSRLHYTSDWIDNGVRHGFLQDITAENSTYTTKLDLSYMSTHPKLYKQLANSPENVKRIAECEKVLTGKKVHTLPKNKLPDTGLTWIENGDIIAITTSLPGLDIAHVGIAYYIDDNLHLLHASSSLGKVVISEEPLRHMLDNYKSWTGIRVVRMSHPKNNQL</sequence>
<keyword evidence="4" id="KW-0119">Carbohydrate metabolism</keyword>
<dbReference type="InterPro" id="IPR050300">
    <property type="entry name" value="GDXG_lipolytic_enzyme"/>
</dbReference>
<feature type="region of interest" description="Disordered" evidence="2">
    <location>
        <begin position="18"/>
        <end position="39"/>
    </location>
</feature>
<comment type="caution">
    <text evidence="4">The sequence shown here is derived from an EMBL/GenBank/DDBJ whole genome shotgun (WGS) entry which is preliminary data.</text>
</comment>
<dbReference type="InterPro" id="IPR038765">
    <property type="entry name" value="Papain-like_cys_pep_sf"/>
</dbReference>
<dbReference type="Gene3D" id="1.10.3670.10">
    <property type="entry name" value="Putative xylanase like domain"/>
    <property type="match status" value="1"/>
</dbReference>
<dbReference type="InterPro" id="IPR029058">
    <property type="entry name" value="AB_hydrolase_fold"/>
</dbReference>
<feature type="domain" description="Alpha/beta hydrolase fold-3" evidence="3">
    <location>
        <begin position="67"/>
        <end position="250"/>
    </location>
</feature>
<dbReference type="EMBL" id="BHWB01000003">
    <property type="protein sequence ID" value="GCB34385.1"/>
    <property type="molecule type" value="Genomic_DNA"/>
</dbReference>
<evidence type="ECO:0000313" key="5">
    <source>
        <dbReference type="Proteomes" id="UP000288079"/>
    </source>
</evidence>